<dbReference type="Gene3D" id="1.10.10.10">
    <property type="entry name" value="Winged helix-like DNA-binding domain superfamily/Winged helix DNA-binding domain"/>
    <property type="match status" value="1"/>
</dbReference>
<dbReference type="InterPro" id="IPR036388">
    <property type="entry name" value="WH-like_DNA-bd_sf"/>
</dbReference>
<dbReference type="Proteomes" id="UP000282674">
    <property type="component" value="Unassembled WGS sequence"/>
</dbReference>
<sequence>MWMSVNPKGGRLPAADSESAADGGVADPAGRIIEAMTDLAGALGRFNDLIAQRLGIATTDLLCLHVLNRAGASTAGALSTQLARTTGAVTHMLDRLEKAGYVQRMQDPQDRRRVLVEASPEGLERIAALYERLDARSRQVMAAFSGEELATVQTFLQRNYEATVEECDRMVS</sequence>
<dbReference type="PANTHER" id="PTHR33164:SF106">
    <property type="entry name" value="TRANSCRIPTIONAL REGULATORY PROTEIN"/>
    <property type="match status" value="1"/>
</dbReference>
<dbReference type="InterPro" id="IPR000835">
    <property type="entry name" value="HTH_MarR-typ"/>
</dbReference>
<name>A0A3M2M588_9ACTN</name>
<dbReference type="GO" id="GO:0006950">
    <property type="term" value="P:response to stress"/>
    <property type="evidence" value="ECO:0007669"/>
    <property type="project" value="TreeGrafter"/>
</dbReference>
<evidence type="ECO:0000313" key="3">
    <source>
        <dbReference type="EMBL" id="RMI44924.1"/>
    </source>
</evidence>
<dbReference type="SUPFAM" id="SSF46785">
    <property type="entry name" value="Winged helix' DNA-binding domain"/>
    <property type="match status" value="1"/>
</dbReference>
<dbReference type="GO" id="GO:0003700">
    <property type="term" value="F:DNA-binding transcription factor activity"/>
    <property type="evidence" value="ECO:0007669"/>
    <property type="project" value="InterPro"/>
</dbReference>
<evidence type="ECO:0000313" key="4">
    <source>
        <dbReference type="Proteomes" id="UP000282674"/>
    </source>
</evidence>
<dbReference type="InterPro" id="IPR039422">
    <property type="entry name" value="MarR/SlyA-like"/>
</dbReference>
<gene>
    <name evidence="3" type="ORF">EBO15_11665</name>
</gene>
<keyword evidence="4" id="KW-1185">Reference proteome</keyword>
<organism evidence="3 4">
    <name type="scientific">Actinomadura harenae</name>
    <dbReference type="NCBI Taxonomy" id="2483351"/>
    <lineage>
        <taxon>Bacteria</taxon>
        <taxon>Bacillati</taxon>
        <taxon>Actinomycetota</taxon>
        <taxon>Actinomycetes</taxon>
        <taxon>Streptosporangiales</taxon>
        <taxon>Thermomonosporaceae</taxon>
        <taxon>Actinomadura</taxon>
    </lineage>
</organism>
<dbReference type="EMBL" id="RFFG01000016">
    <property type="protein sequence ID" value="RMI44924.1"/>
    <property type="molecule type" value="Genomic_DNA"/>
</dbReference>
<dbReference type="Pfam" id="PF01047">
    <property type="entry name" value="MarR"/>
    <property type="match status" value="1"/>
</dbReference>
<dbReference type="PRINTS" id="PR00598">
    <property type="entry name" value="HTHMARR"/>
</dbReference>
<accession>A0A3M2M588</accession>
<comment type="caution">
    <text evidence="3">The sequence shown here is derived from an EMBL/GenBank/DDBJ whole genome shotgun (WGS) entry which is preliminary data.</text>
</comment>
<reference evidence="3 4" key="1">
    <citation type="submission" date="2018-10" db="EMBL/GenBank/DDBJ databases">
        <title>Isolation from soil.</title>
        <authorList>
            <person name="Hu J."/>
        </authorList>
    </citation>
    <scope>NUCLEOTIDE SEQUENCE [LARGE SCALE GENOMIC DNA]</scope>
    <source>
        <strain evidence="3 4">NEAU-Ht49</strain>
    </source>
</reference>
<dbReference type="PROSITE" id="PS50995">
    <property type="entry name" value="HTH_MARR_2"/>
    <property type="match status" value="1"/>
</dbReference>
<dbReference type="AlphaFoldDB" id="A0A3M2M588"/>
<feature type="domain" description="HTH marR-type" evidence="2">
    <location>
        <begin position="29"/>
        <end position="161"/>
    </location>
</feature>
<feature type="region of interest" description="Disordered" evidence="1">
    <location>
        <begin position="1"/>
        <end position="24"/>
    </location>
</feature>
<protein>
    <submittedName>
        <fullName evidence="3">MarR family transcriptional regulator</fullName>
    </submittedName>
</protein>
<evidence type="ECO:0000256" key="1">
    <source>
        <dbReference type="SAM" id="MobiDB-lite"/>
    </source>
</evidence>
<evidence type="ECO:0000259" key="2">
    <source>
        <dbReference type="PROSITE" id="PS50995"/>
    </source>
</evidence>
<dbReference type="InterPro" id="IPR036390">
    <property type="entry name" value="WH_DNA-bd_sf"/>
</dbReference>
<proteinExistence type="predicted"/>
<dbReference type="SMART" id="SM00347">
    <property type="entry name" value="HTH_MARR"/>
    <property type="match status" value="1"/>
</dbReference>
<dbReference type="PANTHER" id="PTHR33164">
    <property type="entry name" value="TRANSCRIPTIONAL REGULATOR, MARR FAMILY"/>
    <property type="match status" value="1"/>
</dbReference>